<keyword evidence="3" id="KW-0808">Transferase</keyword>
<dbReference type="InterPro" id="IPR050879">
    <property type="entry name" value="Acyltransferase_3"/>
</dbReference>
<reference evidence="3 4" key="1">
    <citation type="submission" date="2024-07" db="EMBL/GenBank/DDBJ databases">
        <authorList>
            <person name="Hebao G."/>
        </authorList>
    </citation>
    <scope>NUCLEOTIDE SEQUENCE [LARGE SCALE GENOMIC DNA]</scope>
    <source>
        <strain evidence="3 4">ACCC 02193</strain>
    </source>
</reference>
<dbReference type="Pfam" id="PF01757">
    <property type="entry name" value="Acyl_transf_3"/>
    <property type="match status" value="1"/>
</dbReference>
<feature type="transmembrane region" description="Helical" evidence="1">
    <location>
        <begin position="160"/>
        <end position="178"/>
    </location>
</feature>
<dbReference type="RefSeq" id="WP_369895169.1">
    <property type="nucleotide sequence ID" value="NZ_JBGFFX010000003.1"/>
</dbReference>
<keyword evidence="1" id="KW-0472">Membrane</keyword>
<feature type="transmembrane region" description="Helical" evidence="1">
    <location>
        <begin position="302"/>
        <end position="322"/>
    </location>
</feature>
<proteinExistence type="predicted"/>
<name>A0ABV4E5T3_9GAMM</name>
<dbReference type="PANTHER" id="PTHR23028">
    <property type="entry name" value="ACETYLTRANSFERASE"/>
    <property type="match status" value="1"/>
</dbReference>
<keyword evidence="4" id="KW-1185">Reference proteome</keyword>
<feature type="transmembrane region" description="Helical" evidence="1">
    <location>
        <begin position="366"/>
        <end position="383"/>
    </location>
</feature>
<dbReference type="GO" id="GO:0016746">
    <property type="term" value="F:acyltransferase activity"/>
    <property type="evidence" value="ECO:0007669"/>
    <property type="project" value="UniProtKB-KW"/>
</dbReference>
<feature type="transmembrane region" description="Helical" evidence="1">
    <location>
        <begin position="15"/>
        <end position="34"/>
    </location>
</feature>
<feature type="transmembrane region" description="Helical" evidence="1">
    <location>
        <begin position="395"/>
        <end position="414"/>
    </location>
</feature>
<gene>
    <name evidence="3" type="ORF">AB6T85_07520</name>
</gene>
<organism evidence="3 4">
    <name type="scientific">Erwinia aeris</name>
    <dbReference type="NCBI Taxonomy" id="3239803"/>
    <lineage>
        <taxon>Bacteria</taxon>
        <taxon>Pseudomonadati</taxon>
        <taxon>Pseudomonadota</taxon>
        <taxon>Gammaproteobacteria</taxon>
        <taxon>Enterobacterales</taxon>
        <taxon>Erwiniaceae</taxon>
        <taxon>Erwinia</taxon>
    </lineage>
</organism>
<dbReference type="InterPro" id="IPR002656">
    <property type="entry name" value="Acyl_transf_3_dom"/>
</dbReference>
<feature type="transmembrane region" description="Helical" evidence="1">
    <location>
        <begin position="205"/>
        <end position="222"/>
    </location>
</feature>
<feature type="transmembrane region" description="Helical" evidence="1">
    <location>
        <begin position="234"/>
        <end position="255"/>
    </location>
</feature>
<dbReference type="EMBL" id="JBGFFX010000003">
    <property type="protein sequence ID" value="MEY8770273.1"/>
    <property type="molecule type" value="Genomic_DNA"/>
</dbReference>
<evidence type="ECO:0000313" key="4">
    <source>
        <dbReference type="Proteomes" id="UP001565243"/>
    </source>
</evidence>
<protein>
    <submittedName>
        <fullName evidence="3">Acyltransferase family protein</fullName>
        <ecNumber evidence="3">2.3.-.-</ecNumber>
    </submittedName>
</protein>
<dbReference type="Proteomes" id="UP001565243">
    <property type="component" value="Unassembled WGS sequence"/>
</dbReference>
<dbReference type="EC" id="2.3.-.-" evidence="3"/>
<keyword evidence="3" id="KW-0012">Acyltransferase</keyword>
<evidence type="ECO:0000313" key="3">
    <source>
        <dbReference type="EMBL" id="MEY8770273.1"/>
    </source>
</evidence>
<comment type="caution">
    <text evidence="3">The sequence shown here is derived from an EMBL/GenBank/DDBJ whole genome shotgun (WGS) entry which is preliminary data.</text>
</comment>
<keyword evidence="1" id="KW-0812">Transmembrane</keyword>
<evidence type="ECO:0000259" key="2">
    <source>
        <dbReference type="Pfam" id="PF01757"/>
    </source>
</evidence>
<feature type="transmembrane region" description="Helical" evidence="1">
    <location>
        <begin position="328"/>
        <end position="345"/>
    </location>
</feature>
<feature type="transmembrane region" description="Helical" evidence="1">
    <location>
        <begin position="119"/>
        <end position="139"/>
    </location>
</feature>
<dbReference type="PANTHER" id="PTHR23028:SF53">
    <property type="entry name" value="ACYL_TRANSF_3 DOMAIN-CONTAINING PROTEIN"/>
    <property type="match status" value="1"/>
</dbReference>
<feature type="domain" description="Acyltransferase 3" evidence="2">
    <location>
        <begin position="77"/>
        <end position="409"/>
    </location>
</feature>
<sequence length="441" mass="50047">MARQYLFRLLCHRCFFLHIAIFQNIFWYLNTILIGNIMNSALNRETGVNAACGEVNHFNDGQSLGPGELPRLPKLPSLTGSRFWAAFLVFLFHSSLPSDLAPFADANIQHIFTVMVGKAGWLGVSYFFILSGFIMVWSAKNNDTPGDFYLRRFAKIYPTHCLTWVMAFIIGATSLYQYKLWSVNLLLLNTWFDDVHYFFVGNRPSWSLCIEAMFYLSFPFLFRVMKAIPAKFDLPGLIAVTAASLLVQTGIYLWVEPNHMMGAFPISQQHFWVSYIFPPARIFEFLAGMFAARLLINGRALVLSKTASLAILAATYVGSMYIPYQFSMSVVFIIPVCLLIISMAGDDLKTRKTVLNNQTSVWLGEISYAFYMVHFLVLFYFLNLTAGRKFSLPEGIALIAVALVLSVSLASFMYKYFEVPVMKLILEKCRTKALVIVRKPS</sequence>
<evidence type="ECO:0000256" key="1">
    <source>
        <dbReference type="SAM" id="Phobius"/>
    </source>
</evidence>
<accession>A0ABV4E5T3</accession>
<keyword evidence="1" id="KW-1133">Transmembrane helix</keyword>